<accession>A0AAE1A7K2</accession>
<gene>
    <name evidence="1" type="ORF">RRG08_033066</name>
</gene>
<protein>
    <submittedName>
        <fullName evidence="1">Uncharacterized protein</fullName>
    </submittedName>
</protein>
<reference evidence="1" key="1">
    <citation type="journal article" date="2023" name="G3 (Bethesda)">
        <title>A reference genome for the long-term kleptoplast-retaining sea slug Elysia crispata morphotype clarki.</title>
        <authorList>
            <person name="Eastman K.E."/>
            <person name="Pendleton A.L."/>
            <person name="Shaikh M.A."/>
            <person name="Suttiyut T."/>
            <person name="Ogas R."/>
            <person name="Tomko P."/>
            <person name="Gavelis G."/>
            <person name="Widhalm J.R."/>
            <person name="Wisecaver J.H."/>
        </authorList>
    </citation>
    <scope>NUCLEOTIDE SEQUENCE</scope>
    <source>
        <strain evidence="1">ECLA1</strain>
    </source>
</reference>
<comment type="caution">
    <text evidence="1">The sequence shown here is derived from an EMBL/GenBank/DDBJ whole genome shotgun (WGS) entry which is preliminary data.</text>
</comment>
<proteinExistence type="predicted"/>
<evidence type="ECO:0000313" key="1">
    <source>
        <dbReference type="EMBL" id="KAK3782425.1"/>
    </source>
</evidence>
<dbReference type="Proteomes" id="UP001283361">
    <property type="component" value="Unassembled WGS sequence"/>
</dbReference>
<name>A0AAE1A7K2_9GAST</name>
<organism evidence="1 2">
    <name type="scientific">Elysia crispata</name>
    <name type="common">lettuce slug</name>
    <dbReference type="NCBI Taxonomy" id="231223"/>
    <lineage>
        <taxon>Eukaryota</taxon>
        <taxon>Metazoa</taxon>
        <taxon>Spiralia</taxon>
        <taxon>Lophotrochozoa</taxon>
        <taxon>Mollusca</taxon>
        <taxon>Gastropoda</taxon>
        <taxon>Heterobranchia</taxon>
        <taxon>Euthyneura</taxon>
        <taxon>Panpulmonata</taxon>
        <taxon>Sacoglossa</taxon>
        <taxon>Placobranchoidea</taxon>
        <taxon>Plakobranchidae</taxon>
        <taxon>Elysia</taxon>
    </lineage>
</organism>
<sequence length="81" mass="8893">MSPKKETRCRLFLGAPSCPFPAWPALCYHPPVAANQAEERGHRSAGVCLQLRAKLTHSAGGRRLWRGKGQHAQGCSRQEKG</sequence>
<dbReference type="EMBL" id="JAWDGP010002507">
    <property type="protein sequence ID" value="KAK3782425.1"/>
    <property type="molecule type" value="Genomic_DNA"/>
</dbReference>
<keyword evidence="2" id="KW-1185">Reference proteome</keyword>
<evidence type="ECO:0000313" key="2">
    <source>
        <dbReference type="Proteomes" id="UP001283361"/>
    </source>
</evidence>
<dbReference type="AlphaFoldDB" id="A0AAE1A7K2"/>